<proteinExistence type="predicted"/>
<protein>
    <submittedName>
        <fullName evidence="7">Sigma-70 family RNA polymerase sigma factor</fullName>
    </submittedName>
</protein>
<dbReference type="InterPro" id="IPR007934">
    <property type="entry name" value="AbfB_ABD"/>
</dbReference>
<dbReference type="Proteomes" id="UP001597183">
    <property type="component" value="Unassembled WGS sequence"/>
</dbReference>
<dbReference type="InterPro" id="IPR039425">
    <property type="entry name" value="RNA_pol_sigma-70-like"/>
</dbReference>
<evidence type="ECO:0000259" key="6">
    <source>
        <dbReference type="Pfam" id="PF05270"/>
    </source>
</evidence>
<dbReference type="Pfam" id="PF05270">
    <property type="entry name" value="AbfB"/>
    <property type="match status" value="1"/>
</dbReference>
<evidence type="ECO:0000256" key="3">
    <source>
        <dbReference type="ARBA" id="ARBA00023163"/>
    </source>
</evidence>
<reference evidence="8" key="1">
    <citation type="journal article" date="2019" name="Int. J. Syst. Evol. Microbiol.">
        <title>The Global Catalogue of Microorganisms (GCM) 10K type strain sequencing project: providing services to taxonomists for standard genome sequencing and annotation.</title>
        <authorList>
            <consortium name="The Broad Institute Genomics Platform"/>
            <consortium name="The Broad Institute Genome Sequencing Center for Infectious Disease"/>
            <person name="Wu L."/>
            <person name="Ma J."/>
        </authorList>
    </citation>
    <scope>NUCLEOTIDE SEQUENCE [LARGE SCALE GENOMIC DNA]</scope>
    <source>
        <strain evidence="8">CCM 7526</strain>
    </source>
</reference>
<keyword evidence="1" id="KW-0805">Transcription regulation</keyword>
<dbReference type="SUPFAM" id="SSF110221">
    <property type="entry name" value="AbfB domain"/>
    <property type="match status" value="1"/>
</dbReference>
<evidence type="ECO:0000256" key="4">
    <source>
        <dbReference type="SAM" id="MobiDB-lite"/>
    </source>
</evidence>
<dbReference type="InterPro" id="IPR007627">
    <property type="entry name" value="RNA_pol_sigma70_r2"/>
</dbReference>
<gene>
    <name evidence="7" type="ORF">ACFQ5G_20385</name>
</gene>
<feature type="region of interest" description="Disordered" evidence="4">
    <location>
        <begin position="1"/>
        <end position="23"/>
    </location>
</feature>
<sequence>MKAGGGGADGHAHLGDAGRDVSVTESRTEFSDLVVAARDGDRHAEQELIAAHLPMLYRIVGRALDGHADVDDVVQETVLRAHRELPALRAPASFRSWLVAIAMRQTSSRLRAWQRDRDRTAALDDATDLPDPDAEFADVALLRLGLSAQRRQVAHAARWLDHDDQELAALWWQELLGDLTRADVVAAVGVGAAHTRVRLQRMRHQLDLSRHLVAALEAEPMCPGLEALTKDWTGVPDPRWRKRFARHVRDCSRCVAAKTDLIPMERLVLGGSTAVLPVGPFPSDPGVVAGAGKAVGAGKAAGGWFAHSLGVKAAAAVVAGITVSGGAYIALSDTPPADTPPTAEQTYATASPSAAGPTVVLRSAGRPDVSVTIDGEYLVTTAARGTAFTAVPGIAESACVSLRAADGRYVRHASFRLMLSEPEDRQLFRQDATFCPQAGADPGTVRFTSSNYPTRFIRVVDGRLRLDQQENSADFVAGSTFRW</sequence>
<dbReference type="EMBL" id="JBHTMK010000029">
    <property type="protein sequence ID" value="MFD1367719.1"/>
    <property type="molecule type" value="Genomic_DNA"/>
</dbReference>
<keyword evidence="2" id="KW-0731">Sigma factor</keyword>
<evidence type="ECO:0000256" key="2">
    <source>
        <dbReference type="ARBA" id="ARBA00023082"/>
    </source>
</evidence>
<keyword evidence="3" id="KW-0804">Transcription</keyword>
<name>A0ABW4AAE4_9ACTN</name>
<accession>A0ABW4AAE4</accession>
<dbReference type="Pfam" id="PF04542">
    <property type="entry name" value="Sigma70_r2"/>
    <property type="match status" value="1"/>
</dbReference>
<dbReference type="InterPro" id="IPR036195">
    <property type="entry name" value="AbfB_ABD_sf"/>
</dbReference>
<evidence type="ECO:0000259" key="5">
    <source>
        <dbReference type="Pfam" id="PF04542"/>
    </source>
</evidence>
<feature type="compositionally biased region" description="Basic and acidic residues" evidence="4">
    <location>
        <begin position="10"/>
        <end position="19"/>
    </location>
</feature>
<keyword evidence="8" id="KW-1185">Reference proteome</keyword>
<feature type="domain" description="Alpha-L-arabinofuranosidase B arabinose-binding" evidence="6">
    <location>
        <begin position="381"/>
        <end position="482"/>
    </location>
</feature>
<dbReference type="SUPFAM" id="SSF88946">
    <property type="entry name" value="Sigma2 domain of RNA polymerase sigma factors"/>
    <property type="match status" value="1"/>
</dbReference>
<dbReference type="InterPro" id="IPR014284">
    <property type="entry name" value="RNA_pol_sigma-70_dom"/>
</dbReference>
<dbReference type="NCBIfam" id="TIGR02937">
    <property type="entry name" value="sigma70-ECF"/>
    <property type="match status" value="1"/>
</dbReference>
<evidence type="ECO:0000256" key="1">
    <source>
        <dbReference type="ARBA" id="ARBA00023015"/>
    </source>
</evidence>
<dbReference type="InterPro" id="IPR013325">
    <property type="entry name" value="RNA_pol_sigma_r2"/>
</dbReference>
<evidence type="ECO:0000313" key="8">
    <source>
        <dbReference type="Proteomes" id="UP001597183"/>
    </source>
</evidence>
<comment type="caution">
    <text evidence="7">The sequence shown here is derived from an EMBL/GenBank/DDBJ whole genome shotgun (WGS) entry which is preliminary data.</text>
</comment>
<dbReference type="RefSeq" id="WP_378078787.1">
    <property type="nucleotide sequence ID" value="NZ_JBHTMK010000029.1"/>
</dbReference>
<dbReference type="PANTHER" id="PTHR43133:SF51">
    <property type="entry name" value="RNA POLYMERASE SIGMA FACTOR"/>
    <property type="match status" value="1"/>
</dbReference>
<dbReference type="Gene3D" id="2.80.10.50">
    <property type="match status" value="1"/>
</dbReference>
<feature type="domain" description="RNA polymerase sigma-70 region 2" evidence="5">
    <location>
        <begin position="48"/>
        <end position="112"/>
    </location>
</feature>
<organism evidence="7 8">
    <name type="scientific">Actinoplanes sichuanensis</name>
    <dbReference type="NCBI Taxonomy" id="512349"/>
    <lineage>
        <taxon>Bacteria</taxon>
        <taxon>Bacillati</taxon>
        <taxon>Actinomycetota</taxon>
        <taxon>Actinomycetes</taxon>
        <taxon>Micromonosporales</taxon>
        <taxon>Micromonosporaceae</taxon>
        <taxon>Actinoplanes</taxon>
    </lineage>
</organism>
<evidence type="ECO:0000313" key="7">
    <source>
        <dbReference type="EMBL" id="MFD1367719.1"/>
    </source>
</evidence>
<dbReference type="Gene3D" id="1.10.1740.10">
    <property type="match status" value="1"/>
</dbReference>
<dbReference type="PANTHER" id="PTHR43133">
    <property type="entry name" value="RNA POLYMERASE ECF-TYPE SIGMA FACTO"/>
    <property type="match status" value="1"/>
</dbReference>